<dbReference type="AlphaFoldDB" id="Q2W282"/>
<dbReference type="HOGENOM" id="CLU_3312358_0_0_5"/>
<dbReference type="Proteomes" id="UP000007058">
    <property type="component" value="Chromosome"/>
</dbReference>
<dbReference type="KEGG" id="mag:amb3239"/>
<proteinExistence type="predicted"/>
<gene>
    <name evidence="1" type="ordered locus">amb3239</name>
</gene>
<sequence>MPSGMSISLAMDFRRRRSVALTILRDTPPPRAVLGISTQ</sequence>
<dbReference type="EMBL" id="AP007255">
    <property type="protein sequence ID" value="BAE52043.1"/>
    <property type="molecule type" value="Genomic_DNA"/>
</dbReference>
<keyword evidence="2" id="KW-1185">Reference proteome</keyword>
<organism evidence="1 2">
    <name type="scientific">Paramagnetospirillum magneticum (strain ATCC 700264 / AMB-1)</name>
    <name type="common">Magnetospirillum magneticum</name>
    <dbReference type="NCBI Taxonomy" id="342108"/>
    <lineage>
        <taxon>Bacteria</taxon>
        <taxon>Pseudomonadati</taxon>
        <taxon>Pseudomonadota</taxon>
        <taxon>Alphaproteobacteria</taxon>
        <taxon>Rhodospirillales</taxon>
        <taxon>Magnetospirillaceae</taxon>
        <taxon>Paramagnetospirillum</taxon>
    </lineage>
</organism>
<evidence type="ECO:0000313" key="2">
    <source>
        <dbReference type="Proteomes" id="UP000007058"/>
    </source>
</evidence>
<protein>
    <submittedName>
        <fullName evidence="1">Uncharacterized protein</fullName>
    </submittedName>
</protein>
<name>Q2W282_PARM1</name>
<evidence type="ECO:0000313" key="1">
    <source>
        <dbReference type="EMBL" id="BAE52043.1"/>
    </source>
</evidence>
<accession>Q2W282</accession>
<reference evidence="1 2" key="1">
    <citation type="journal article" date="2005" name="DNA Res.">
        <title>Complete genome sequence of the facultative anaerobic magnetotactic bacterium Magnetospirillum sp. strain AMB-1.</title>
        <authorList>
            <person name="Matsunaga T."/>
            <person name="Okamura Y."/>
            <person name="Fukuda Y."/>
            <person name="Wahyudi A.T."/>
            <person name="Murase Y."/>
            <person name="Takeyama H."/>
        </authorList>
    </citation>
    <scope>NUCLEOTIDE SEQUENCE [LARGE SCALE GENOMIC DNA]</scope>
    <source>
        <strain evidence="2">ATCC 700264 / AMB-1</strain>
    </source>
</reference>